<dbReference type="SUPFAM" id="SSF53448">
    <property type="entry name" value="Nucleotide-diphospho-sugar transferases"/>
    <property type="match status" value="1"/>
</dbReference>
<sequence>MHMAIDFLLVLKLLFYPVAGLILVSSLDDLFIDLCYHIRTIWRRLYTYQRHPAMQHPDLRGKGEQPFAVLIPCWQEADVIRNMLENTLRTYEYHNYHLFVGIYPNDPDSAAEVEHVARQYSRVHACPVPRDGPTDKADCLNATLQRVWEFERENDLEFTGFVLHDAEDIIHPLELKLFNHLIDRKDMIQLPVIPLERPLGNLTGGHYLDEFAENHCKELVVREALTGLVPSAGVGCAFSRRAFRKLQSRGDVFRSGSLTEDYDLALRLGALGCSEIFVRFPQKARDGRSSLIATREYFPDTVRGVVRQKSRWLIGIVFQAWRRRKWPGSLAFRYILFRDRKGFFTAWLNMAAYLLLLGVLLYWSLSVTVFANMSMPPLMRRGEPLEYLLWINLVLLLNRALHSVAFCYHTYGPACAALSLPRQVWGNVLNFLAGFRAFRLYSLHLLTGRPLSWDKTAHQFPDAEELAPLRLGDMMLQQQLITWDDLDKALLLQRTSPLPLGRILLAQQLIDQAMLDRLLTDQTRRREQSHADKA</sequence>
<keyword evidence="6 7" id="KW-0472">Membrane</keyword>
<evidence type="ECO:0000256" key="2">
    <source>
        <dbReference type="ARBA" id="ARBA00022676"/>
    </source>
</evidence>
<evidence type="ECO:0000259" key="8">
    <source>
        <dbReference type="Pfam" id="PF13632"/>
    </source>
</evidence>
<keyword evidence="5 7" id="KW-1133">Transmembrane helix</keyword>
<evidence type="ECO:0000256" key="6">
    <source>
        <dbReference type="ARBA" id="ARBA00023136"/>
    </source>
</evidence>
<comment type="caution">
    <text evidence="9">The sequence shown here is derived from an EMBL/GenBank/DDBJ whole genome shotgun (WGS) entry which is preliminary data.</text>
</comment>
<keyword evidence="10" id="KW-1185">Reference proteome</keyword>
<keyword evidence="3" id="KW-0808">Transferase</keyword>
<dbReference type="NCBIfam" id="NF012033">
    <property type="entry name" value="PRK15489.1"/>
    <property type="match status" value="1"/>
</dbReference>
<dbReference type="InterPro" id="IPR001173">
    <property type="entry name" value="Glyco_trans_2-like"/>
</dbReference>
<dbReference type="NCBIfam" id="NF011305">
    <property type="entry name" value="PRK14716.1-3"/>
    <property type="match status" value="1"/>
</dbReference>
<dbReference type="GO" id="GO:0016020">
    <property type="term" value="C:membrane"/>
    <property type="evidence" value="ECO:0007669"/>
    <property type="project" value="UniProtKB-SubCell"/>
</dbReference>
<dbReference type="OrthoDB" id="5294733at2"/>
<evidence type="ECO:0000313" key="9">
    <source>
        <dbReference type="EMBL" id="TPD59369.1"/>
    </source>
</evidence>
<evidence type="ECO:0000256" key="1">
    <source>
        <dbReference type="ARBA" id="ARBA00004141"/>
    </source>
</evidence>
<keyword evidence="4 7" id="KW-0812">Transmembrane</keyword>
<feature type="transmembrane region" description="Helical" evidence="7">
    <location>
        <begin position="350"/>
        <end position="375"/>
    </location>
</feature>
<protein>
    <submittedName>
        <fullName evidence="9">Phage adsorption protein NrfB</fullName>
    </submittedName>
</protein>
<dbReference type="InterPro" id="IPR037257">
    <property type="entry name" value="T2SS_E_N_sf"/>
</dbReference>
<organism evidence="9 10">
    <name type="scientific">Emcibacter nanhaiensis</name>
    <dbReference type="NCBI Taxonomy" id="1505037"/>
    <lineage>
        <taxon>Bacteria</taxon>
        <taxon>Pseudomonadati</taxon>
        <taxon>Pseudomonadota</taxon>
        <taxon>Alphaproteobacteria</taxon>
        <taxon>Emcibacterales</taxon>
        <taxon>Emcibacteraceae</taxon>
        <taxon>Emcibacter</taxon>
    </lineage>
</organism>
<dbReference type="Gene3D" id="3.90.550.10">
    <property type="entry name" value="Spore Coat Polysaccharide Biosynthesis Protein SpsA, Chain A"/>
    <property type="match status" value="1"/>
</dbReference>
<dbReference type="EMBL" id="VFIY01000014">
    <property type="protein sequence ID" value="TPD59369.1"/>
    <property type="molecule type" value="Genomic_DNA"/>
</dbReference>
<dbReference type="AlphaFoldDB" id="A0A501PFW6"/>
<evidence type="ECO:0000256" key="5">
    <source>
        <dbReference type="ARBA" id="ARBA00022989"/>
    </source>
</evidence>
<dbReference type="InterPro" id="IPR029044">
    <property type="entry name" value="Nucleotide-diphossugar_trans"/>
</dbReference>
<evidence type="ECO:0000256" key="7">
    <source>
        <dbReference type="SAM" id="Phobius"/>
    </source>
</evidence>
<dbReference type="InterPro" id="IPR050321">
    <property type="entry name" value="Glycosyltr_2/OpgH_subfam"/>
</dbReference>
<evidence type="ECO:0000313" key="10">
    <source>
        <dbReference type="Proteomes" id="UP000319148"/>
    </source>
</evidence>
<dbReference type="GO" id="GO:0016757">
    <property type="term" value="F:glycosyltransferase activity"/>
    <property type="evidence" value="ECO:0007669"/>
    <property type="project" value="UniProtKB-KW"/>
</dbReference>
<reference evidence="10" key="1">
    <citation type="submission" date="2019-06" db="EMBL/GenBank/DDBJ databases">
        <title>The complete genome of Emcibacter congregatus ZYLT.</title>
        <authorList>
            <person name="Zhao Z."/>
        </authorList>
    </citation>
    <scope>NUCLEOTIDE SEQUENCE [LARGE SCALE GENOMIC DNA]</scope>
    <source>
        <strain evidence="10">MCCC 1A06723</strain>
    </source>
</reference>
<dbReference type="Pfam" id="PF13632">
    <property type="entry name" value="Glyco_trans_2_3"/>
    <property type="match status" value="1"/>
</dbReference>
<keyword evidence="2" id="KW-0328">Glycosyltransferase</keyword>
<evidence type="ECO:0000256" key="4">
    <source>
        <dbReference type="ARBA" id="ARBA00022692"/>
    </source>
</evidence>
<dbReference type="PANTHER" id="PTHR43867">
    <property type="entry name" value="CELLULOSE SYNTHASE CATALYTIC SUBUNIT A [UDP-FORMING]"/>
    <property type="match status" value="1"/>
</dbReference>
<name>A0A501PFW6_9PROT</name>
<proteinExistence type="predicted"/>
<comment type="subcellular location">
    <subcellularLocation>
        <location evidence="1">Membrane</location>
        <topology evidence="1">Multi-pass membrane protein</topology>
    </subcellularLocation>
</comment>
<gene>
    <name evidence="9" type="primary">nrfB</name>
    <name evidence="9" type="ORF">FIV46_11285</name>
</gene>
<feature type="domain" description="Glycosyltransferase 2-like" evidence="8">
    <location>
        <begin position="161"/>
        <end position="364"/>
    </location>
</feature>
<evidence type="ECO:0000256" key="3">
    <source>
        <dbReference type="ARBA" id="ARBA00022679"/>
    </source>
</evidence>
<dbReference type="PANTHER" id="PTHR43867:SF2">
    <property type="entry name" value="CELLULOSE SYNTHASE CATALYTIC SUBUNIT A [UDP-FORMING]"/>
    <property type="match status" value="1"/>
</dbReference>
<dbReference type="SUPFAM" id="SSF160246">
    <property type="entry name" value="EspE N-terminal domain-like"/>
    <property type="match status" value="1"/>
</dbReference>
<dbReference type="Proteomes" id="UP000319148">
    <property type="component" value="Unassembled WGS sequence"/>
</dbReference>
<accession>A0A501PFW6</accession>